<proteinExistence type="predicted"/>
<protein>
    <submittedName>
        <fullName evidence="2">Uncharacterized protein</fullName>
    </submittedName>
</protein>
<comment type="caution">
    <text evidence="2">The sequence shown here is derived from an EMBL/GenBank/DDBJ whole genome shotgun (WGS) entry which is preliminary data.</text>
</comment>
<keyword evidence="3" id="KW-1185">Reference proteome</keyword>
<feature type="region of interest" description="Disordered" evidence="1">
    <location>
        <begin position="148"/>
        <end position="169"/>
    </location>
</feature>
<sequence>MAPKRKLEATGAVEESERALHSLFQNVANNLSRFYFQSLDHQKLAFAAGEKYAYVKLHEWMLKIMQEGRMVTVSQILTYLKGELNDVGPTGQGESGGSQENTMGADMAPSSSSAANAVHFESVRNFVRVLIREMETANWDIRSGTGCPLPPACNPYSRPKPQGREPIGDPSAAVVARSAGGGVYELDVEVGGGEDGKPSLVRRLGKVEGHREAPGGARRGVCDERS</sequence>
<accession>A0A5A7Q7G9</accession>
<dbReference type="OrthoDB" id="815101at2759"/>
<dbReference type="Proteomes" id="UP000325081">
    <property type="component" value="Unassembled WGS sequence"/>
</dbReference>
<evidence type="ECO:0000313" key="2">
    <source>
        <dbReference type="EMBL" id="GER41203.1"/>
    </source>
</evidence>
<evidence type="ECO:0000256" key="1">
    <source>
        <dbReference type="SAM" id="MobiDB-lite"/>
    </source>
</evidence>
<dbReference type="PANTHER" id="PTHR33675">
    <property type="entry name" value="NUCLEAR RECEPTOR FAMILY 2 GROUP C PROTEIN"/>
    <property type="match status" value="1"/>
</dbReference>
<evidence type="ECO:0000313" key="3">
    <source>
        <dbReference type="Proteomes" id="UP000325081"/>
    </source>
</evidence>
<dbReference type="EMBL" id="BKCP01006071">
    <property type="protein sequence ID" value="GER41203.1"/>
    <property type="molecule type" value="Genomic_DNA"/>
</dbReference>
<feature type="region of interest" description="Disordered" evidence="1">
    <location>
        <begin position="87"/>
        <end position="110"/>
    </location>
</feature>
<name>A0A5A7Q7G9_STRAF</name>
<dbReference type="PANTHER" id="PTHR33675:SF4">
    <property type="match status" value="1"/>
</dbReference>
<dbReference type="AlphaFoldDB" id="A0A5A7Q7G9"/>
<gene>
    <name evidence="2" type="ORF">STAS_17918</name>
</gene>
<feature type="region of interest" description="Disordered" evidence="1">
    <location>
        <begin position="188"/>
        <end position="226"/>
    </location>
</feature>
<organism evidence="2 3">
    <name type="scientific">Striga asiatica</name>
    <name type="common">Asiatic witchweed</name>
    <name type="synonym">Buchnera asiatica</name>
    <dbReference type="NCBI Taxonomy" id="4170"/>
    <lineage>
        <taxon>Eukaryota</taxon>
        <taxon>Viridiplantae</taxon>
        <taxon>Streptophyta</taxon>
        <taxon>Embryophyta</taxon>
        <taxon>Tracheophyta</taxon>
        <taxon>Spermatophyta</taxon>
        <taxon>Magnoliopsida</taxon>
        <taxon>eudicotyledons</taxon>
        <taxon>Gunneridae</taxon>
        <taxon>Pentapetalae</taxon>
        <taxon>asterids</taxon>
        <taxon>lamiids</taxon>
        <taxon>Lamiales</taxon>
        <taxon>Orobanchaceae</taxon>
        <taxon>Buchnereae</taxon>
        <taxon>Striga</taxon>
    </lineage>
</organism>
<reference evidence="3" key="1">
    <citation type="journal article" date="2019" name="Curr. Biol.">
        <title>Genome Sequence of Striga asiatica Provides Insight into the Evolution of Plant Parasitism.</title>
        <authorList>
            <person name="Yoshida S."/>
            <person name="Kim S."/>
            <person name="Wafula E.K."/>
            <person name="Tanskanen J."/>
            <person name="Kim Y.M."/>
            <person name="Honaas L."/>
            <person name="Yang Z."/>
            <person name="Spallek T."/>
            <person name="Conn C.E."/>
            <person name="Ichihashi Y."/>
            <person name="Cheong K."/>
            <person name="Cui S."/>
            <person name="Der J.P."/>
            <person name="Gundlach H."/>
            <person name="Jiao Y."/>
            <person name="Hori C."/>
            <person name="Ishida J.K."/>
            <person name="Kasahara H."/>
            <person name="Kiba T."/>
            <person name="Kim M.S."/>
            <person name="Koo N."/>
            <person name="Laohavisit A."/>
            <person name="Lee Y.H."/>
            <person name="Lumba S."/>
            <person name="McCourt P."/>
            <person name="Mortimer J.C."/>
            <person name="Mutuku J.M."/>
            <person name="Nomura T."/>
            <person name="Sasaki-Sekimoto Y."/>
            <person name="Seto Y."/>
            <person name="Wang Y."/>
            <person name="Wakatake T."/>
            <person name="Sakakibara H."/>
            <person name="Demura T."/>
            <person name="Yamaguchi S."/>
            <person name="Yoneyama K."/>
            <person name="Manabe R.I."/>
            <person name="Nelson D.C."/>
            <person name="Schulman A.H."/>
            <person name="Timko M.P."/>
            <person name="dePamphilis C.W."/>
            <person name="Choi D."/>
            <person name="Shirasu K."/>
        </authorList>
    </citation>
    <scope>NUCLEOTIDE SEQUENCE [LARGE SCALE GENOMIC DNA]</scope>
    <source>
        <strain evidence="3">cv. UVA1</strain>
    </source>
</reference>